<feature type="chain" id="PRO_5045696897" evidence="1">
    <location>
        <begin position="21"/>
        <end position="354"/>
    </location>
</feature>
<accession>A0ABX2AY67</accession>
<keyword evidence="1" id="KW-0732">Signal</keyword>
<keyword evidence="3" id="KW-1185">Reference proteome</keyword>
<dbReference type="Proteomes" id="UP000820977">
    <property type="component" value="Unassembled WGS sequence"/>
</dbReference>
<reference evidence="2 3" key="1">
    <citation type="submission" date="2020-05" db="EMBL/GenBank/DDBJ databases">
        <title>Distinct polysaccharide utilization as determinants for interspecies competition between intestinal Prevotella spp.</title>
        <authorList>
            <person name="Galvez E.J.C."/>
            <person name="Iljazovic A."/>
            <person name="Strowig T."/>
        </authorList>
    </citation>
    <scope>NUCLEOTIDE SEQUENCE [LARGE SCALE GENOMIC DNA]</scope>
    <source>
        <strain evidence="2 3">PCHR</strain>
    </source>
</reference>
<evidence type="ECO:0000256" key="1">
    <source>
        <dbReference type="SAM" id="SignalP"/>
    </source>
</evidence>
<dbReference type="InterPro" id="IPR032265">
    <property type="entry name" value="DUF4831"/>
</dbReference>
<evidence type="ECO:0000313" key="3">
    <source>
        <dbReference type="Proteomes" id="UP000820977"/>
    </source>
</evidence>
<proteinExistence type="predicted"/>
<feature type="signal peptide" evidence="1">
    <location>
        <begin position="1"/>
        <end position="20"/>
    </location>
</feature>
<dbReference type="Pfam" id="PF16115">
    <property type="entry name" value="DUF4831"/>
    <property type="match status" value="1"/>
</dbReference>
<sequence length="354" mass="39846">MKKFITTAVIGLLFMSSAMAQDDMPTVQGTTYFLPKTALRFSILAEKKTYTPGEYAKYAEKYLRKMDVSLEPETTYRILNVNISSFGMPDSTKQYVAKNDAKHSISTLQRDENGVLLAVNTTNTRTTTEPEAFKPANKVKPLNPRDFMNEEILSAGSTVKMAELCAREIYDIRENKSLLNKGQADFMPKDGEQLRIMLENLNTQEAALLQLFDGTTQTDTIEKVITFIPSKETGKQVLFRFSSKIGFTDADDLAGRPYYIDTEDLHVMPVIKTTIEEIKKEKEDSGICVNLPGKIRVTLYKGTDVWAAYELYAAQYGMVEALNSNMFSKKFTTNLILNPVTGNVENISTEMIKK</sequence>
<protein>
    <submittedName>
        <fullName evidence="2">DUF4831 family protein</fullName>
    </submittedName>
</protein>
<name>A0ABX2AY67_9BACT</name>
<dbReference type="EMBL" id="JABKKJ010000001">
    <property type="protein sequence ID" value="NPE24181.1"/>
    <property type="molecule type" value="Genomic_DNA"/>
</dbReference>
<dbReference type="RefSeq" id="WP_172343698.1">
    <property type="nucleotide sequence ID" value="NZ_CASYYZ010000014.1"/>
</dbReference>
<evidence type="ECO:0000313" key="2">
    <source>
        <dbReference type="EMBL" id="NPE24181.1"/>
    </source>
</evidence>
<gene>
    <name evidence="2" type="ORF">HPS54_01385</name>
</gene>
<comment type="caution">
    <text evidence="2">The sequence shown here is derived from an EMBL/GenBank/DDBJ whole genome shotgun (WGS) entry which is preliminary data.</text>
</comment>
<organism evidence="2 3">
    <name type="scientific">Xylanibacter caecicola</name>
    <dbReference type="NCBI Taxonomy" id="2736294"/>
    <lineage>
        <taxon>Bacteria</taxon>
        <taxon>Pseudomonadati</taxon>
        <taxon>Bacteroidota</taxon>
        <taxon>Bacteroidia</taxon>
        <taxon>Bacteroidales</taxon>
        <taxon>Prevotellaceae</taxon>
        <taxon>Xylanibacter</taxon>
    </lineage>
</organism>